<sequence length="464" mass="52065">MSKTDTGAAVPLAPSQESQWEFMSALSPEDPGRSRIVVVDNLHLRGSLDQTALTRAFVDVLRRHDTLRLAFRNLGPDPLVRIRDTWDPPVEFVDLTTMDVRGRRERIDRLVYAENRRTFDLVNGPLWHATVSRLGGDRHLLTLCFSHMVADGYAPKVFVTDLLTAYGARIGVSPPLPDDAPSFDEVRDMQARRLRITDERLAYWRSKLIPFPTSTHIEPRYEPGANLLTRDRLPFDFSAEVATALKRVAWRARTTPFVAMMAAYHAVLSVETGSDRTVVSTATLGRTTERSWKAVAQFASDPYVATDLPDDLTLGDAVRVTHDTLAEATANLVPYTAIARAVNPDFDRSRPWPDIELCDGNIYSQAYRHMTTEIAGLRVNQVFIAGRVPEPEHFAPRTISRAWLARCGPSIEIGMRRDGGALLYNADVYPTDVMRRIVERYTEAVTLLATRPDLTVKALRKTLA</sequence>
<dbReference type="Gene3D" id="3.30.559.10">
    <property type="entry name" value="Chloramphenicol acetyltransferase-like domain"/>
    <property type="match status" value="1"/>
</dbReference>
<proteinExistence type="predicted"/>
<dbReference type="InterPro" id="IPR023213">
    <property type="entry name" value="CAT-like_dom_sf"/>
</dbReference>
<keyword evidence="3" id="KW-1185">Reference proteome</keyword>
<reference evidence="2 3" key="1">
    <citation type="submission" date="2020-01" db="EMBL/GenBank/DDBJ databases">
        <title>Kibdelosporangium persica a novel Actinomycetes from a hot desert in Iran.</title>
        <authorList>
            <person name="Safaei N."/>
            <person name="Zaburannyi N."/>
            <person name="Mueller R."/>
            <person name="Wink J."/>
        </authorList>
    </citation>
    <scope>NUCLEOTIDE SEQUENCE [LARGE SCALE GENOMIC DNA]</scope>
    <source>
        <strain evidence="2 3">4NS15</strain>
    </source>
</reference>
<evidence type="ECO:0000259" key="1">
    <source>
        <dbReference type="Pfam" id="PF00668"/>
    </source>
</evidence>
<name>A0ABX2FDP4_9PSEU</name>
<evidence type="ECO:0000313" key="3">
    <source>
        <dbReference type="Proteomes" id="UP000763557"/>
    </source>
</evidence>
<dbReference type="PANTHER" id="PTHR45527:SF1">
    <property type="entry name" value="FATTY ACID SYNTHASE"/>
    <property type="match status" value="1"/>
</dbReference>
<dbReference type="SUPFAM" id="SSF52777">
    <property type="entry name" value="CoA-dependent acyltransferases"/>
    <property type="match status" value="2"/>
</dbReference>
<dbReference type="Pfam" id="PF00668">
    <property type="entry name" value="Condensation"/>
    <property type="match status" value="1"/>
</dbReference>
<organism evidence="2 3">
    <name type="scientific">Kibdelosporangium persicum</name>
    <dbReference type="NCBI Taxonomy" id="2698649"/>
    <lineage>
        <taxon>Bacteria</taxon>
        <taxon>Bacillati</taxon>
        <taxon>Actinomycetota</taxon>
        <taxon>Actinomycetes</taxon>
        <taxon>Pseudonocardiales</taxon>
        <taxon>Pseudonocardiaceae</taxon>
        <taxon>Kibdelosporangium</taxon>
    </lineage>
</organism>
<gene>
    <name evidence="2" type="ORF">GC106_66540</name>
</gene>
<evidence type="ECO:0000313" key="2">
    <source>
        <dbReference type="EMBL" id="NRN69397.1"/>
    </source>
</evidence>
<dbReference type="Proteomes" id="UP000763557">
    <property type="component" value="Unassembled WGS sequence"/>
</dbReference>
<dbReference type="RefSeq" id="WP_173139554.1">
    <property type="nucleotide sequence ID" value="NZ_CBCSGW010000023.1"/>
</dbReference>
<dbReference type="InterPro" id="IPR001242">
    <property type="entry name" value="Condensation_dom"/>
</dbReference>
<protein>
    <submittedName>
        <fullName evidence="2">Non-ribosomal peptide synthetase</fullName>
    </submittedName>
</protein>
<dbReference type="Gene3D" id="3.30.559.30">
    <property type="entry name" value="Nonribosomal peptide synthetase, condensation domain"/>
    <property type="match status" value="1"/>
</dbReference>
<feature type="domain" description="Condensation" evidence="1">
    <location>
        <begin position="10"/>
        <end position="347"/>
    </location>
</feature>
<accession>A0ABX2FDP4</accession>
<dbReference type="PANTHER" id="PTHR45527">
    <property type="entry name" value="NONRIBOSOMAL PEPTIDE SYNTHETASE"/>
    <property type="match status" value="1"/>
</dbReference>
<dbReference type="EMBL" id="JAAATY010000027">
    <property type="protein sequence ID" value="NRN69397.1"/>
    <property type="molecule type" value="Genomic_DNA"/>
</dbReference>
<comment type="caution">
    <text evidence="2">The sequence shown here is derived from an EMBL/GenBank/DDBJ whole genome shotgun (WGS) entry which is preliminary data.</text>
</comment>